<accession>A0A317T3D1</accession>
<dbReference type="Proteomes" id="UP000246278">
    <property type="component" value="Unassembled WGS sequence"/>
</dbReference>
<organism evidence="1 2">
    <name type="scientific">Prosthecochloris marina</name>
    <dbReference type="NCBI Taxonomy" id="2017681"/>
    <lineage>
        <taxon>Bacteria</taxon>
        <taxon>Pseudomonadati</taxon>
        <taxon>Chlorobiota</taxon>
        <taxon>Chlorobiia</taxon>
        <taxon>Chlorobiales</taxon>
        <taxon>Chlorobiaceae</taxon>
        <taxon>Prosthecochloris</taxon>
    </lineage>
</organism>
<name>A0A317T3D1_9CHLB</name>
<reference evidence="2" key="1">
    <citation type="submission" date="2017-10" db="EMBL/GenBank/DDBJ databases">
        <authorList>
            <person name="Gaisin V.A."/>
            <person name="Rysina M.S."/>
            <person name="Grouzdev D.S."/>
        </authorList>
    </citation>
    <scope>NUCLEOTIDE SEQUENCE [LARGE SCALE GENOMIC DNA]</scope>
    <source>
        <strain evidence="2">V1</strain>
    </source>
</reference>
<evidence type="ECO:0000313" key="2">
    <source>
        <dbReference type="Proteomes" id="UP000246278"/>
    </source>
</evidence>
<gene>
    <name evidence="1" type="ORF">CR164_11725</name>
</gene>
<dbReference type="EMBL" id="PDNZ01000009">
    <property type="protein sequence ID" value="PWW81202.1"/>
    <property type="molecule type" value="Genomic_DNA"/>
</dbReference>
<evidence type="ECO:0000313" key="1">
    <source>
        <dbReference type="EMBL" id="PWW81202.1"/>
    </source>
</evidence>
<proteinExistence type="predicted"/>
<protein>
    <submittedName>
        <fullName evidence="1">Uncharacterized protein</fullName>
    </submittedName>
</protein>
<keyword evidence="2" id="KW-1185">Reference proteome</keyword>
<dbReference type="AlphaFoldDB" id="A0A317T3D1"/>
<sequence>MLSVFERFVKPRSGEAKRTRHSSISKKLSVTDQKRFSQKIVAELKALQERRNMVEKEHQIFSIVCPVSFAVNS</sequence>
<comment type="caution">
    <text evidence="1">The sequence shown here is derived from an EMBL/GenBank/DDBJ whole genome shotgun (WGS) entry which is preliminary data.</text>
</comment>